<dbReference type="InterPro" id="IPR002109">
    <property type="entry name" value="Glutaredoxin"/>
</dbReference>
<dbReference type="CDD" id="cd02976">
    <property type="entry name" value="NrdH"/>
    <property type="match status" value="1"/>
</dbReference>
<proteinExistence type="predicted"/>
<organism evidence="2 3">
    <name type="scientific">Scopulibacillus darangshiensis</name>
    <dbReference type="NCBI Taxonomy" id="442528"/>
    <lineage>
        <taxon>Bacteria</taxon>
        <taxon>Bacillati</taxon>
        <taxon>Bacillota</taxon>
        <taxon>Bacilli</taxon>
        <taxon>Bacillales</taxon>
        <taxon>Sporolactobacillaceae</taxon>
        <taxon>Scopulibacillus</taxon>
    </lineage>
</organism>
<dbReference type="PANTHER" id="PTHR34386:SF1">
    <property type="entry name" value="GLUTAREDOXIN-LIKE PROTEIN NRDH"/>
    <property type="match status" value="1"/>
</dbReference>
<dbReference type="EMBL" id="SLXK01000007">
    <property type="protein sequence ID" value="TCP29932.1"/>
    <property type="molecule type" value="Genomic_DNA"/>
</dbReference>
<dbReference type="RefSeq" id="WP_132745020.1">
    <property type="nucleotide sequence ID" value="NZ_SLXK01000007.1"/>
</dbReference>
<dbReference type="InterPro" id="IPR051548">
    <property type="entry name" value="Grx-like_ET"/>
</dbReference>
<dbReference type="AlphaFoldDB" id="A0A4R2P580"/>
<reference evidence="2 3" key="1">
    <citation type="submission" date="2019-03" db="EMBL/GenBank/DDBJ databases">
        <title>Genomic Encyclopedia of Type Strains, Phase IV (KMG-IV): sequencing the most valuable type-strain genomes for metagenomic binning, comparative biology and taxonomic classification.</title>
        <authorList>
            <person name="Goeker M."/>
        </authorList>
    </citation>
    <scope>NUCLEOTIDE SEQUENCE [LARGE SCALE GENOMIC DNA]</scope>
    <source>
        <strain evidence="2 3">DSM 19377</strain>
    </source>
</reference>
<keyword evidence="3" id="KW-1185">Reference proteome</keyword>
<evidence type="ECO:0000313" key="2">
    <source>
        <dbReference type="EMBL" id="TCP29932.1"/>
    </source>
</evidence>
<dbReference type="OrthoDB" id="9795531at2"/>
<evidence type="ECO:0000313" key="3">
    <source>
        <dbReference type="Proteomes" id="UP000295416"/>
    </source>
</evidence>
<comment type="caution">
    <text evidence="2">The sequence shown here is derived from an EMBL/GenBank/DDBJ whole genome shotgun (WGS) entry which is preliminary data.</text>
</comment>
<dbReference type="Gene3D" id="3.40.30.10">
    <property type="entry name" value="Glutaredoxin"/>
    <property type="match status" value="1"/>
</dbReference>
<dbReference type="PANTHER" id="PTHR34386">
    <property type="entry name" value="GLUTAREDOXIN"/>
    <property type="match status" value="1"/>
</dbReference>
<dbReference type="Proteomes" id="UP000295416">
    <property type="component" value="Unassembled WGS sequence"/>
</dbReference>
<dbReference type="GO" id="GO:0009055">
    <property type="term" value="F:electron transfer activity"/>
    <property type="evidence" value="ECO:0007669"/>
    <property type="project" value="TreeGrafter"/>
</dbReference>
<sequence>MKQAICYTIFGCPKCQSVMRYLNKKDVDFEEVNIMEQPERANEVENVVGEIVTPVLIVGSKAVVGDDLGGIERILFGSGDLK</sequence>
<accession>A0A4R2P580</accession>
<dbReference type="PROSITE" id="PS51354">
    <property type="entry name" value="GLUTAREDOXIN_2"/>
    <property type="match status" value="1"/>
</dbReference>
<dbReference type="SUPFAM" id="SSF52833">
    <property type="entry name" value="Thioredoxin-like"/>
    <property type="match status" value="1"/>
</dbReference>
<dbReference type="GO" id="GO:0045454">
    <property type="term" value="P:cell redox homeostasis"/>
    <property type="evidence" value="ECO:0007669"/>
    <property type="project" value="TreeGrafter"/>
</dbReference>
<dbReference type="Pfam" id="PF00462">
    <property type="entry name" value="Glutaredoxin"/>
    <property type="match status" value="1"/>
</dbReference>
<evidence type="ECO:0000259" key="1">
    <source>
        <dbReference type="Pfam" id="PF00462"/>
    </source>
</evidence>
<gene>
    <name evidence="2" type="ORF">EV207_10726</name>
</gene>
<protein>
    <submittedName>
        <fullName evidence="2">Glutaredoxin</fullName>
    </submittedName>
</protein>
<feature type="domain" description="Glutaredoxin" evidence="1">
    <location>
        <begin position="7"/>
        <end position="62"/>
    </location>
</feature>
<dbReference type="InterPro" id="IPR036249">
    <property type="entry name" value="Thioredoxin-like_sf"/>
</dbReference>
<name>A0A4R2P580_9BACL</name>